<evidence type="ECO:0000256" key="5">
    <source>
        <dbReference type="ARBA" id="ARBA00022840"/>
    </source>
</evidence>
<keyword evidence="2 8" id="KW-0808">Transferase</keyword>
<dbReference type="OrthoDB" id="9807434at2"/>
<comment type="subcellular location">
    <subcellularLocation>
        <location evidence="8">Cytoplasm</location>
    </subcellularLocation>
</comment>
<protein>
    <recommendedName>
        <fullName evidence="8">Cytidylate kinase</fullName>
        <shortName evidence="8">CK</shortName>
        <ecNumber evidence="8">2.7.4.25</ecNumber>
    </recommendedName>
    <alternativeName>
        <fullName evidence="8">Cytidine monophosphate kinase</fullName>
        <shortName evidence="8">CMP kinase</shortName>
    </alternativeName>
</protein>
<comment type="similarity">
    <text evidence="1 8">Belongs to the cytidylate kinase family. Type 1 subfamily.</text>
</comment>
<feature type="binding site" evidence="8">
    <location>
        <begin position="7"/>
        <end position="15"/>
    </location>
    <ligand>
        <name>ATP</name>
        <dbReference type="ChEBI" id="CHEBI:30616"/>
    </ligand>
</feature>
<dbReference type="CDD" id="cd02020">
    <property type="entry name" value="CMPK"/>
    <property type="match status" value="1"/>
</dbReference>
<accession>A0A3M8CII2</accession>
<dbReference type="EMBL" id="RHHR01000010">
    <property type="protein sequence ID" value="RNB75373.1"/>
    <property type="molecule type" value="Genomic_DNA"/>
</dbReference>
<dbReference type="InterPro" id="IPR003136">
    <property type="entry name" value="Cytidylate_kin"/>
</dbReference>
<dbReference type="InterPro" id="IPR027417">
    <property type="entry name" value="P-loop_NTPase"/>
</dbReference>
<comment type="caution">
    <text evidence="10">The sequence shown here is derived from an EMBL/GenBank/DDBJ whole genome shotgun (WGS) entry which is preliminary data.</text>
</comment>
<gene>
    <name evidence="8" type="primary">cmk</name>
    <name evidence="10" type="ORF">EDM52_07245</name>
</gene>
<evidence type="ECO:0000256" key="2">
    <source>
        <dbReference type="ARBA" id="ARBA00022679"/>
    </source>
</evidence>
<dbReference type="InterPro" id="IPR011994">
    <property type="entry name" value="Cytidylate_kinase_dom"/>
</dbReference>
<evidence type="ECO:0000256" key="7">
    <source>
        <dbReference type="ARBA" id="ARBA00048478"/>
    </source>
</evidence>
<dbReference type="NCBIfam" id="TIGR00017">
    <property type="entry name" value="cmk"/>
    <property type="match status" value="1"/>
</dbReference>
<evidence type="ECO:0000256" key="6">
    <source>
        <dbReference type="ARBA" id="ARBA00047615"/>
    </source>
</evidence>
<keyword evidence="3 8" id="KW-0547">Nucleotide-binding</keyword>
<keyword evidence="5 8" id="KW-0067">ATP-binding</keyword>
<sequence>MNIAIDGPAGAGKSTVAKKVAGALEYVYIDTGSMYRALAWAVHHHALPIENEAAVSQLLQDNVIHLRRVQGEQHVYWNDTDVTAWIRTSEVSQFASIVASYGAVREQMLVLQRNLATQGNVVMDGRDIGTHVLPDADVKIFLTASIRERAERRWKELREKGLDPDLSEMEKDIAERDQRDMNREVAPLRQAEDAVLVDTTGMTIDQVVDRILEICERTGESRQ</sequence>
<dbReference type="GO" id="GO:0036430">
    <property type="term" value="F:CMP kinase activity"/>
    <property type="evidence" value="ECO:0007669"/>
    <property type="project" value="RHEA"/>
</dbReference>
<comment type="catalytic activity">
    <reaction evidence="7 8">
        <text>CMP + ATP = CDP + ADP</text>
        <dbReference type="Rhea" id="RHEA:11600"/>
        <dbReference type="ChEBI" id="CHEBI:30616"/>
        <dbReference type="ChEBI" id="CHEBI:58069"/>
        <dbReference type="ChEBI" id="CHEBI:60377"/>
        <dbReference type="ChEBI" id="CHEBI:456216"/>
        <dbReference type="EC" id="2.7.4.25"/>
    </reaction>
</comment>
<name>A0A3M8CII2_9BACL</name>
<dbReference type="Proteomes" id="UP000282028">
    <property type="component" value="Unassembled WGS sequence"/>
</dbReference>
<dbReference type="GO" id="GO:0005829">
    <property type="term" value="C:cytosol"/>
    <property type="evidence" value="ECO:0007669"/>
    <property type="project" value="TreeGrafter"/>
</dbReference>
<evidence type="ECO:0000313" key="10">
    <source>
        <dbReference type="EMBL" id="RNB75373.1"/>
    </source>
</evidence>
<feature type="domain" description="Cytidylate kinase" evidence="9">
    <location>
        <begin position="3"/>
        <end position="216"/>
    </location>
</feature>
<reference evidence="10 11" key="1">
    <citation type="submission" date="2018-10" db="EMBL/GenBank/DDBJ databases">
        <title>Phylogenomics of Brevibacillus.</title>
        <authorList>
            <person name="Dunlap C."/>
        </authorList>
    </citation>
    <scope>NUCLEOTIDE SEQUENCE [LARGE SCALE GENOMIC DNA]</scope>
    <source>
        <strain evidence="10 11">JCM 12215</strain>
    </source>
</reference>
<keyword evidence="8" id="KW-0963">Cytoplasm</keyword>
<dbReference type="PANTHER" id="PTHR21299">
    <property type="entry name" value="CYTIDYLATE KINASE/PANTOATE-BETA-ALANINE LIGASE"/>
    <property type="match status" value="1"/>
</dbReference>
<evidence type="ECO:0000313" key="11">
    <source>
        <dbReference type="Proteomes" id="UP000282028"/>
    </source>
</evidence>
<dbReference type="HAMAP" id="MF_00238">
    <property type="entry name" value="Cytidyl_kinase_type1"/>
    <property type="match status" value="1"/>
</dbReference>
<dbReference type="GO" id="GO:0006220">
    <property type="term" value="P:pyrimidine nucleotide metabolic process"/>
    <property type="evidence" value="ECO:0007669"/>
    <property type="project" value="UniProtKB-UniRule"/>
</dbReference>
<dbReference type="AlphaFoldDB" id="A0A3M8CII2"/>
<organism evidence="10 11">
    <name type="scientific">Brevibacillus invocatus</name>
    <dbReference type="NCBI Taxonomy" id="173959"/>
    <lineage>
        <taxon>Bacteria</taxon>
        <taxon>Bacillati</taxon>
        <taxon>Bacillota</taxon>
        <taxon>Bacilli</taxon>
        <taxon>Bacillales</taxon>
        <taxon>Paenibacillaceae</taxon>
        <taxon>Brevibacillus</taxon>
    </lineage>
</organism>
<dbReference type="PANTHER" id="PTHR21299:SF2">
    <property type="entry name" value="CYTIDYLATE KINASE"/>
    <property type="match status" value="1"/>
</dbReference>
<comment type="catalytic activity">
    <reaction evidence="6 8">
        <text>dCMP + ATP = dCDP + ADP</text>
        <dbReference type="Rhea" id="RHEA:25094"/>
        <dbReference type="ChEBI" id="CHEBI:30616"/>
        <dbReference type="ChEBI" id="CHEBI:57566"/>
        <dbReference type="ChEBI" id="CHEBI:58593"/>
        <dbReference type="ChEBI" id="CHEBI:456216"/>
        <dbReference type="EC" id="2.7.4.25"/>
    </reaction>
</comment>
<dbReference type="GO" id="GO:0015949">
    <property type="term" value="P:nucleobase-containing small molecule interconversion"/>
    <property type="evidence" value="ECO:0007669"/>
    <property type="project" value="TreeGrafter"/>
</dbReference>
<evidence type="ECO:0000259" key="9">
    <source>
        <dbReference type="Pfam" id="PF02224"/>
    </source>
</evidence>
<keyword evidence="4 8" id="KW-0418">Kinase</keyword>
<dbReference type="Pfam" id="PF02224">
    <property type="entry name" value="Cytidylate_kin"/>
    <property type="match status" value="1"/>
</dbReference>
<evidence type="ECO:0000256" key="3">
    <source>
        <dbReference type="ARBA" id="ARBA00022741"/>
    </source>
</evidence>
<evidence type="ECO:0000256" key="1">
    <source>
        <dbReference type="ARBA" id="ARBA00009427"/>
    </source>
</evidence>
<dbReference type="EC" id="2.7.4.25" evidence="8"/>
<proteinExistence type="inferred from homology"/>
<dbReference type="GO" id="GO:0005524">
    <property type="term" value="F:ATP binding"/>
    <property type="evidence" value="ECO:0007669"/>
    <property type="project" value="UniProtKB-UniRule"/>
</dbReference>
<dbReference type="GO" id="GO:0036431">
    <property type="term" value="F:dCMP kinase activity"/>
    <property type="evidence" value="ECO:0007669"/>
    <property type="project" value="InterPro"/>
</dbReference>
<dbReference type="RefSeq" id="WP_122908336.1">
    <property type="nucleotide sequence ID" value="NZ_CBCSBE010000001.1"/>
</dbReference>
<evidence type="ECO:0000256" key="4">
    <source>
        <dbReference type="ARBA" id="ARBA00022777"/>
    </source>
</evidence>
<dbReference type="SUPFAM" id="SSF52540">
    <property type="entry name" value="P-loop containing nucleoside triphosphate hydrolases"/>
    <property type="match status" value="1"/>
</dbReference>
<keyword evidence="11" id="KW-1185">Reference proteome</keyword>
<evidence type="ECO:0000256" key="8">
    <source>
        <dbReference type="HAMAP-Rule" id="MF_00238"/>
    </source>
</evidence>
<dbReference type="Gene3D" id="3.40.50.300">
    <property type="entry name" value="P-loop containing nucleotide triphosphate hydrolases"/>
    <property type="match status" value="1"/>
</dbReference>